<sequence length="444" mass="48757">MRTFLLSPLLLLSSAVALPEECPDPQGEAEIEANCDFYADCVESQVTCDLDGYALGYGGKYCGKFVENLDEFSEAGQDWILGTLTCLKNNLVPIVSLPGGVTCDEIANVAFDSHVFCYMDNGFCEQIFNFGNPLELAAFVADLLKVFEVPDFLQFVAIKQVYDVLTQCPFYGGKDLGENLGIVGAVVDCPDSFSFDQAGLDKYRNAPFQSTWAPDADKEFYLGYKAEYEEACSQCGYREEGDQVLYGYNYAWNSEVATRAFWEDSEKGFGKVPRWWENCNAPYSRSWWGRFRSEPCGLGGEVMGEPGPKFLGEQCKDHAQCENDVVKSYADLKCGPTLTCVFDEDSERMNGGTDWTMDAFALFKSEGCSNCRNAENACAAYGGADPFETDTSTVAAGSGLLVLSGALVLGIGLKAGRRQRTTTEDQKRINADRGVAMQQQKGVV</sequence>
<proteinExistence type="inferred from homology"/>
<dbReference type="InterPro" id="IPR004978">
    <property type="entry name" value="Stanniocalcin"/>
</dbReference>
<gene>
    <name evidence="7" type="ORF">TeGR_g15148</name>
</gene>
<accession>A0ABQ6N4T3</accession>
<dbReference type="EMBL" id="BRYB01002101">
    <property type="protein sequence ID" value="GMI39695.1"/>
    <property type="molecule type" value="Genomic_DNA"/>
</dbReference>
<keyword evidence="6" id="KW-0732">Signal</keyword>
<dbReference type="PANTHER" id="PTHR11245:SF6">
    <property type="entry name" value="DUF19 DOMAIN-CONTAINING PROTEIN"/>
    <property type="match status" value="1"/>
</dbReference>
<dbReference type="PANTHER" id="PTHR11245">
    <property type="entry name" value="STANNIOCALCIN"/>
    <property type="match status" value="1"/>
</dbReference>
<evidence type="ECO:0000313" key="7">
    <source>
        <dbReference type="EMBL" id="GMI39695.1"/>
    </source>
</evidence>
<keyword evidence="5" id="KW-0472">Membrane</keyword>
<evidence type="ECO:0000313" key="8">
    <source>
        <dbReference type="Proteomes" id="UP001165060"/>
    </source>
</evidence>
<reference evidence="7 8" key="1">
    <citation type="journal article" date="2023" name="Commun. Biol.">
        <title>Genome analysis of Parmales, the sister group of diatoms, reveals the evolutionary specialization of diatoms from phago-mixotrophs to photoautotrophs.</title>
        <authorList>
            <person name="Ban H."/>
            <person name="Sato S."/>
            <person name="Yoshikawa S."/>
            <person name="Yamada K."/>
            <person name="Nakamura Y."/>
            <person name="Ichinomiya M."/>
            <person name="Sato N."/>
            <person name="Blanc-Mathieu R."/>
            <person name="Endo H."/>
            <person name="Kuwata A."/>
            <person name="Ogata H."/>
        </authorList>
    </citation>
    <scope>NUCLEOTIDE SEQUENCE [LARGE SCALE GENOMIC DNA]</scope>
</reference>
<comment type="subunit">
    <text evidence="2">Homodimer; disulfide-linked.</text>
</comment>
<feature type="transmembrane region" description="Helical" evidence="5">
    <location>
        <begin position="394"/>
        <end position="413"/>
    </location>
</feature>
<keyword evidence="3" id="KW-0372">Hormone</keyword>
<evidence type="ECO:0000256" key="4">
    <source>
        <dbReference type="ARBA" id="ARBA00023157"/>
    </source>
</evidence>
<protein>
    <submittedName>
        <fullName evidence="7">Uncharacterized protein</fullName>
    </submittedName>
</protein>
<organism evidence="7 8">
    <name type="scientific">Tetraparma gracilis</name>
    <dbReference type="NCBI Taxonomy" id="2962635"/>
    <lineage>
        <taxon>Eukaryota</taxon>
        <taxon>Sar</taxon>
        <taxon>Stramenopiles</taxon>
        <taxon>Ochrophyta</taxon>
        <taxon>Bolidophyceae</taxon>
        <taxon>Parmales</taxon>
        <taxon>Triparmaceae</taxon>
        <taxon>Tetraparma</taxon>
    </lineage>
</organism>
<evidence type="ECO:0000256" key="2">
    <source>
        <dbReference type="ARBA" id="ARBA00011748"/>
    </source>
</evidence>
<dbReference type="Proteomes" id="UP001165060">
    <property type="component" value="Unassembled WGS sequence"/>
</dbReference>
<feature type="signal peptide" evidence="6">
    <location>
        <begin position="1"/>
        <end position="17"/>
    </location>
</feature>
<evidence type="ECO:0000256" key="1">
    <source>
        <dbReference type="ARBA" id="ARBA00008693"/>
    </source>
</evidence>
<keyword evidence="8" id="KW-1185">Reference proteome</keyword>
<keyword evidence="5" id="KW-0812">Transmembrane</keyword>
<comment type="caution">
    <text evidence="7">The sequence shown here is derived from an EMBL/GenBank/DDBJ whole genome shotgun (WGS) entry which is preliminary data.</text>
</comment>
<feature type="chain" id="PRO_5046181916" evidence="6">
    <location>
        <begin position="18"/>
        <end position="444"/>
    </location>
</feature>
<keyword evidence="5" id="KW-1133">Transmembrane helix</keyword>
<name>A0ABQ6N4T3_9STRA</name>
<keyword evidence="4" id="KW-1015">Disulfide bond</keyword>
<evidence type="ECO:0000256" key="5">
    <source>
        <dbReference type="SAM" id="Phobius"/>
    </source>
</evidence>
<comment type="similarity">
    <text evidence="1">Belongs to the stanniocalcin family.</text>
</comment>
<evidence type="ECO:0000256" key="6">
    <source>
        <dbReference type="SAM" id="SignalP"/>
    </source>
</evidence>
<evidence type="ECO:0000256" key="3">
    <source>
        <dbReference type="ARBA" id="ARBA00022702"/>
    </source>
</evidence>